<organism evidence="1 2">
    <name type="scientific">Rhodohalobacter barkolensis</name>
    <dbReference type="NCBI Taxonomy" id="2053187"/>
    <lineage>
        <taxon>Bacteria</taxon>
        <taxon>Pseudomonadati</taxon>
        <taxon>Balneolota</taxon>
        <taxon>Balneolia</taxon>
        <taxon>Balneolales</taxon>
        <taxon>Balneolaceae</taxon>
        <taxon>Rhodohalobacter</taxon>
    </lineage>
</organism>
<comment type="caution">
    <text evidence="1">The sequence shown here is derived from an EMBL/GenBank/DDBJ whole genome shotgun (WGS) entry which is preliminary data.</text>
</comment>
<proteinExistence type="predicted"/>
<sequence length="69" mass="8230">MRFITNLRVHGTMALTIHKKDSEKTIRETIRKATERKSKKTVDLDRYFGKVDFGVDGLTYQKKLRDEWK</sequence>
<evidence type="ECO:0000313" key="2">
    <source>
        <dbReference type="Proteomes" id="UP000233398"/>
    </source>
</evidence>
<dbReference type="Proteomes" id="UP000233398">
    <property type="component" value="Unassembled WGS sequence"/>
</dbReference>
<reference evidence="1 2" key="1">
    <citation type="submission" date="2017-11" db="EMBL/GenBank/DDBJ databases">
        <title>Rhodohalobacter 15182 sp. nov., isolated from a salt lake.</title>
        <authorList>
            <person name="Han S."/>
        </authorList>
    </citation>
    <scope>NUCLEOTIDE SEQUENCE [LARGE SCALE GENOMIC DNA]</scope>
    <source>
        <strain evidence="1 2">15182</strain>
    </source>
</reference>
<keyword evidence="2" id="KW-1185">Reference proteome</keyword>
<protein>
    <submittedName>
        <fullName evidence="1">Uncharacterized protein</fullName>
    </submittedName>
</protein>
<gene>
    <name evidence="1" type="ORF">CWD77_04025</name>
</gene>
<name>A0A2N0VKD4_9BACT</name>
<dbReference type="EMBL" id="PISP01000001">
    <property type="protein sequence ID" value="PKD44638.1"/>
    <property type="molecule type" value="Genomic_DNA"/>
</dbReference>
<dbReference type="AlphaFoldDB" id="A0A2N0VKD4"/>
<evidence type="ECO:0000313" key="1">
    <source>
        <dbReference type="EMBL" id="PKD44638.1"/>
    </source>
</evidence>
<accession>A0A2N0VKD4</accession>